<keyword evidence="1" id="KW-1133">Transmembrane helix</keyword>
<dbReference type="PANTHER" id="PTHR11863">
    <property type="entry name" value="STEROL DESATURASE"/>
    <property type="match status" value="1"/>
</dbReference>
<evidence type="ECO:0008006" key="4">
    <source>
        <dbReference type="Google" id="ProtNLM"/>
    </source>
</evidence>
<dbReference type="InterPro" id="IPR050307">
    <property type="entry name" value="Sterol_Desaturase_Related"/>
</dbReference>
<evidence type="ECO:0000313" key="3">
    <source>
        <dbReference type="Proteomes" id="UP001396334"/>
    </source>
</evidence>
<keyword evidence="3" id="KW-1185">Reference proteome</keyword>
<reference evidence="2 3" key="1">
    <citation type="journal article" date="2024" name="G3 (Bethesda)">
        <title>Genome assembly of Hibiscus sabdariffa L. provides insights into metabolisms of medicinal natural products.</title>
        <authorList>
            <person name="Kim T."/>
        </authorList>
    </citation>
    <scope>NUCLEOTIDE SEQUENCE [LARGE SCALE GENOMIC DNA]</scope>
    <source>
        <strain evidence="2">TK-2024</strain>
        <tissue evidence="2">Old leaves</tissue>
    </source>
</reference>
<evidence type="ECO:0000256" key="1">
    <source>
        <dbReference type="SAM" id="Phobius"/>
    </source>
</evidence>
<evidence type="ECO:0000313" key="2">
    <source>
        <dbReference type="EMBL" id="KAK9028080.1"/>
    </source>
</evidence>
<dbReference type="Proteomes" id="UP001396334">
    <property type="component" value="Unassembled WGS sequence"/>
</dbReference>
<dbReference type="EMBL" id="JBBPBN010000012">
    <property type="protein sequence ID" value="KAK9028080.1"/>
    <property type="molecule type" value="Genomic_DNA"/>
</dbReference>
<proteinExistence type="predicted"/>
<organism evidence="2 3">
    <name type="scientific">Hibiscus sabdariffa</name>
    <name type="common">roselle</name>
    <dbReference type="NCBI Taxonomy" id="183260"/>
    <lineage>
        <taxon>Eukaryota</taxon>
        <taxon>Viridiplantae</taxon>
        <taxon>Streptophyta</taxon>
        <taxon>Embryophyta</taxon>
        <taxon>Tracheophyta</taxon>
        <taxon>Spermatophyta</taxon>
        <taxon>Magnoliopsida</taxon>
        <taxon>eudicotyledons</taxon>
        <taxon>Gunneridae</taxon>
        <taxon>Pentapetalae</taxon>
        <taxon>rosids</taxon>
        <taxon>malvids</taxon>
        <taxon>Malvales</taxon>
        <taxon>Malvaceae</taxon>
        <taxon>Malvoideae</taxon>
        <taxon>Hibiscus</taxon>
    </lineage>
</organism>
<comment type="caution">
    <text evidence="2">The sequence shown here is derived from an EMBL/GenBank/DDBJ whole genome shotgun (WGS) entry which is preliminary data.</text>
</comment>
<protein>
    <recommendedName>
        <fullName evidence="4">Fatty acid hydroxylase domain-containing protein</fullName>
    </recommendedName>
</protein>
<keyword evidence="1" id="KW-0812">Transmembrane</keyword>
<accession>A0ABR2SS51</accession>
<name>A0ABR2SS51_9ROSI</name>
<keyword evidence="1" id="KW-0472">Membrane</keyword>
<gene>
    <name evidence="2" type="ORF">V6N11_067895</name>
</gene>
<sequence>MALSISDELLGAFVPIVVYWVYSAIYMAFGSLDKFRLHSRKEKNLVSKPNVIKNVLFQPTLQATLAIFLYKVIGNECLYWIHGNILCTDTSTITSSYTDTSILITIDLSFPTLLEQSTTTQWRLSLDDHCGVWLPGNLFHTFFNNNSAYHDVHHHLCGGKYNFSQPFFVMWDRIMGTYMPYSLENRPEGGYEARPIKSNKNHDPYLLAK</sequence>
<feature type="transmembrane region" description="Helical" evidence="1">
    <location>
        <begin position="12"/>
        <end position="32"/>
    </location>
</feature>